<name>A0A1H3YPP0_9BACE</name>
<dbReference type="PANTHER" id="PTHR41313:SF1">
    <property type="entry name" value="DNA METHYLASE ADENINE-SPECIFIC DOMAIN-CONTAINING PROTEIN"/>
    <property type="match status" value="1"/>
</dbReference>
<dbReference type="InterPro" id="IPR029063">
    <property type="entry name" value="SAM-dependent_MTases_sf"/>
</dbReference>
<proteinExistence type="inferred from homology"/>
<evidence type="ECO:0000256" key="1">
    <source>
        <dbReference type="ARBA" id="ARBA00006594"/>
    </source>
</evidence>
<keyword evidence="2" id="KW-0175">Coiled coil</keyword>
<dbReference type="Pfam" id="PF02384">
    <property type="entry name" value="N6_Mtase"/>
    <property type="match status" value="1"/>
</dbReference>
<dbReference type="EMBL" id="FNRP01000002">
    <property type="protein sequence ID" value="SEA12992.1"/>
    <property type="molecule type" value="Genomic_DNA"/>
</dbReference>
<feature type="coiled-coil region" evidence="2">
    <location>
        <begin position="938"/>
        <end position="995"/>
    </location>
</feature>
<dbReference type="GO" id="GO:0016787">
    <property type="term" value="F:hydrolase activity"/>
    <property type="evidence" value="ECO:0007669"/>
    <property type="project" value="InterPro"/>
</dbReference>
<evidence type="ECO:0000259" key="3">
    <source>
        <dbReference type="Pfam" id="PF02384"/>
    </source>
</evidence>
<organism evidence="5 6">
    <name type="scientific">Bacteroides xylanisolvens</name>
    <dbReference type="NCBI Taxonomy" id="371601"/>
    <lineage>
        <taxon>Bacteria</taxon>
        <taxon>Pseudomonadati</taxon>
        <taxon>Bacteroidota</taxon>
        <taxon>Bacteroidia</taxon>
        <taxon>Bacteroidales</taxon>
        <taxon>Bacteroidaceae</taxon>
        <taxon>Bacteroides</taxon>
    </lineage>
</organism>
<evidence type="ECO:0000256" key="2">
    <source>
        <dbReference type="SAM" id="Coils"/>
    </source>
</evidence>
<dbReference type="Proteomes" id="UP000183040">
    <property type="component" value="Unassembled WGS sequence"/>
</dbReference>
<dbReference type="InterPro" id="IPR003356">
    <property type="entry name" value="DNA_methylase_A-5"/>
</dbReference>
<dbReference type="Gene3D" id="3.40.50.150">
    <property type="entry name" value="Vaccinia Virus protein VP39"/>
    <property type="match status" value="1"/>
</dbReference>
<dbReference type="GO" id="GO:0003677">
    <property type="term" value="F:DNA binding"/>
    <property type="evidence" value="ECO:0007669"/>
    <property type="project" value="InterPro"/>
</dbReference>
<dbReference type="InterPro" id="IPR006935">
    <property type="entry name" value="Helicase/UvrB_N"/>
</dbReference>
<evidence type="ECO:0000259" key="4">
    <source>
        <dbReference type="Pfam" id="PF04851"/>
    </source>
</evidence>
<protein>
    <submittedName>
        <fullName evidence="5">Type III restriction enzyme, res subunit</fullName>
    </submittedName>
</protein>
<dbReference type="SUPFAM" id="SSF53335">
    <property type="entry name" value="S-adenosyl-L-methionine-dependent methyltransferases"/>
    <property type="match status" value="1"/>
</dbReference>
<dbReference type="PRINTS" id="PR00507">
    <property type="entry name" value="N12N6MTFRASE"/>
</dbReference>
<evidence type="ECO:0000313" key="6">
    <source>
        <dbReference type="Proteomes" id="UP000183040"/>
    </source>
</evidence>
<dbReference type="AlphaFoldDB" id="A0A1H3YPP0"/>
<feature type="domain" description="Helicase/UvrB N-terminal" evidence="4">
    <location>
        <begin position="820"/>
        <end position="1017"/>
    </location>
</feature>
<dbReference type="Gene3D" id="3.40.50.300">
    <property type="entry name" value="P-loop containing nucleotide triphosphate hydrolases"/>
    <property type="match status" value="1"/>
</dbReference>
<dbReference type="RefSeq" id="WP_074704922.1">
    <property type="nucleotide sequence ID" value="NZ_FNRP01000002.1"/>
</dbReference>
<sequence length="1035" mass="117788">MNYNKLTSLVANVEAIETAVNIHVQGRTATTDEKEILSRYSGFGGIKEVLNIGTDNPVTDNMAEPLNRLEKALRTWTGEDETMYRTLIESIKASVLTAFYTPQFIVEAVARQIHDTFQQNGLKMRSLLEPSAGIGGFLPVAMPGTHSYAFEKDCITGLILSLLHDDTDTVTAGFETIGEQDFEHSKFDVIASNIPFGNFKVFDADLWKKGGICEQATKTIHNYFFVKAMELLAEGGLLAFITSRGVADTPGNKFVREYLVNHADLISAVRMPDTLFIQTSGIEVGSDLLVFQKHTHKAALSLREKMFLQVAKEKADTAGTMTEPTNRLFSLPKTTLATGSRIVTNQYGKYVRKYQWLGDEAAMSQYLSALLKYDFSRFFRKSLFTGGGQDGQHTQMSLFGGVAIERTDKGRRAYTGTLEGWMKDGAMVVFEGQVGTLRFRKSSHYKEVATDFVPVDDGKVNIERASDYFPIRKAYFDLSIKEREEQEEQPQLRAELNALYDAFVAKWGCFHDNDNKEFIMLDSLGTEVFTIEMQLGRDILKADIMREPVAFKKIDMTRKLTPNEALASSLNFYGHVDMDYIGQVTDMPEEEIIGALKGEIFYNPASGEWEYKSKFLAGNVIAKCKGIITCLQDLPDSEKEWAETSVKALEQATPEAIPYEELDINMGERWIDTKLYADFATELFETEAEVMYFDVNDTYVMRLQGYSPLAYNTYSVRSCNGEDLFVHALHDTVPELTKEVYRNGETVRVPDDEAIQEAAGKIQEIRERFNRWLDNQPVEVRDELVRVYNERFNCYVRPAYDGSAQTFPGLTFEQFPYDDLYPSQKDAIWMIKQNGGGICWHEVGTGKTMIMCVAAYEMKRLGLVQKPLIIGLKANVHEIAETFRKAYPMAKVLYPGKEDFTSANRKEVFAKIKNNNWDCIILTHDQFGKIPQSEETMINIFIEELADTERSLEVLEQSTMRYRSGKMQKGLEKRKQNLKAKLQELRMKINSRKDDAVDFHTMGIDHIFVDECHYQNFYKFPIKLLNYLVIIYFAP</sequence>
<reference evidence="5 6" key="1">
    <citation type="submission" date="2016-10" db="EMBL/GenBank/DDBJ databases">
        <authorList>
            <person name="de Groot N.N."/>
        </authorList>
    </citation>
    <scope>NUCLEOTIDE SEQUENCE [LARGE SCALE GENOMIC DNA]</scope>
    <source>
        <strain evidence="5 6">NLAE-zl-G339</strain>
    </source>
</reference>
<comment type="similarity">
    <text evidence="1">Belongs to the N(4)/N(6)-methyltransferase family.</text>
</comment>
<dbReference type="GO" id="GO:0008170">
    <property type="term" value="F:N-methyltransferase activity"/>
    <property type="evidence" value="ECO:0007669"/>
    <property type="project" value="InterPro"/>
</dbReference>
<dbReference type="GO" id="GO:0005524">
    <property type="term" value="F:ATP binding"/>
    <property type="evidence" value="ECO:0007669"/>
    <property type="project" value="InterPro"/>
</dbReference>
<feature type="domain" description="DNA methylase adenine-specific" evidence="3">
    <location>
        <begin position="98"/>
        <end position="306"/>
    </location>
</feature>
<dbReference type="InterPro" id="IPR052933">
    <property type="entry name" value="DNA_Protect_Modify"/>
</dbReference>
<dbReference type="Pfam" id="PF04851">
    <property type="entry name" value="ResIII"/>
    <property type="match status" value="1"/>
</dbReference>
<accession>A0A1H3YPP0</accession>
<dbReference type="PANTHER" id="PTHR41313">
    <property type="entry name" value="ADENINE-SPECIFIC METHYLTRANSFERASE"/>
    <property type="match status" value="1"/>
</dbReference>
<dbReference type="SUPFAM" id="SSF52540">
    <property type="entry name" value="P-loop containing nucleoside triphosphate hydrolases"/>
    <property type="match status" value="1"/>
</dbReference>
<gene>
    <name evidence="5" type="ORF">SAMN04487924_102291</name>
</gene>
<evidence type="ECO:0000313" key="5">
    <source>
        <dbReference type="EMBL" id="SEA12992.1"/>
    </source>
</evidence>
<dbReference type="InterPro" id="IPR027417">
    <property type="entry name" value="P-loop_NTPase"/>
</dbReference>